<dbReference type="PANTHER" id="PTHR31422">
    <property type="entry name" value="BNAANNG28530D PROTEIN"/>
    <property type="match status" value="1"/>
</dbReference>
<feature type="non-terminal residue" evidence="7">
    <location>
        <position position="464"/>
    </location>
</feature>
<feature type="coiled-coil region" evidence="5">
    <location>
        <begin position="85"/>
        <end position="123"/>
    </location>
</feature>
<proteinExistence type="predicted"/>
<dbReference type="AlphaFoldDB" id="S8DLM2"/>
<dbReference type="Pfam" id="PF04576">
    <property type="entry name" value="Zein-binding"/>
    <property type="match status" value="1"/>
</dbReference>
<sequence length="464" mass="53039">MESDNLPASMSLVKCSNCGCSCSTMNRSLSGTYLPSVSKRRFDEYEDKSQSTSVPGLLVPQNARVEAENECRALREMVGSQQLTIQDLISELDEERNASASAANEAMSMILRLQREKAEIQMEFRQFKRFAEEKMAHDNQELLALEDSLYKRERTIQSLTGEIKAYKLMESDGVVGEKRISRNTSIAENLDLHRDIYPRLRCKTNESQDYDGDYEATDIEEYQDAPNSQDQLKDLEYRINQLENSPRTAFEADEDYISRKKDAPEKVIVGQTPLPQTKHRRMFSSESLSSPFAIVKEMGPEFQSDFLNVGSRLKMDHSSDDTSDKIYTIDSIQQGAPVYGTVKQKPSLDDSHVLRDLEIQKLYARLQALEADRETMRQTIISMGTDKAQLVLLKEIAQNLCKDMPHSGRRLHQKRMVGRKSSFLSTCKWIASFMLWRNKARGRRHMMGLPESSAGLLMLLDRRP</sequence>
<reference evidence="7 8" key="1">
    <citation type="journal article" date="2013" name="BMC Genomics">
        <title>The miniature genome of a carnivorous plant Genlisea aurea contains a low number of genes and short non-coding sequences.</title>
        <authorList>
            <person name="Leushkin E.V."/>
            <person name="Sutormin R.A."/>
            <person name="Nabieva E.R."/>
            <person name="Penin A.A."/>
            <person name="Kondrashov A.S."/>
            <person name="Logacheva M.D."/>
        </authorList>
    </citation>
    <scope>NUCLEOTIDE SEQUENCE [LARGE SCALE GENOMIC DNA]</scope>
</reference>
<dbReference type="EMBL" id="AUSU01005207">
    <property type="protein sequence ID" value="EPS63848.1"/>
    <property type="molecule type" value="Genomic_DNA"/>
</dbReference>
<keyword evidence="5" id="KW-0175">Coiled coil</keyword>
<evidence type="ECO:0000259" key="6">
    <source>
        <dbReference type="PROSITE" id="PS51775"/>
    </source>
</evidence>
<keyword evidence="4" id="KW-0472">Membrane</keyword>
<keyword evidence="3" id="KW-1133">Transmembrane helix</keyword>
<evidence type="ECO:0000313" key="8">
    <source>
        <dbReference type="Proteomes" id="UP000015453"/>
    </source>
</evidence>
<dbReference type="PROSITE" id="PS51775">
    <property type="entry name" value="GTD_BINDING"/>
    <property type="match status" value="1"/>
</dbReference>
<keyword evidence="2" id="KW-0812">Transmembrane</keyword>
<name>S8DLM2_9LAMI</name>
<protein>
    <recommendedName>
        <fullName evidence="6">GTD-binding domain-containing protein</fullName>
    </recommendedName>
</protein>
<evidence type="ECO:0000313" key="7">
    <source>
        <dbReference type="EMBL" id="EPS63848.1"/>
    </source>
</evidence>
<dbReference type="InterPro" id="IPR007656">
    <property type="entry name" value="GTD-bd"/>
</dbReference>
<gene>
    <name evidence="7" type="ORF">M569_10936</name>
</gene>
<comment type="subcellular location">
    <subcellularLocation>
        <location evidence="1">Membrane</location>
    </subcellularLocation>
</comment>
<evidence type="ECO:0000256" key="5">
    <source>
        <dbReference type="SAM" id="Coils"/>
    </source>
</evidence>
<dbReference type="Proteomes" id="UP000015453">
    <property type="component" value="Unassembled WGS sequence"/>
</dbReference>
<dbReference type="GO" id="GO:0080115">
    <property type="term" value="F:myosin XI tail binding"/>
    <property type="evidence" value="ECO:0007669"/>
    <property type="project" value="UniProtKB-ARBA"/>
</dbReference>
<comment type="caution">
    <text evidence="7">The sequence shown here is derived from an EMBL/GenBank/DDBJ whole genome shotgun (WGS) entry which is preliminary data.</text>
</comment>
<dbReference type="OrthoDB" id="1060521at2759"/>
<dbReference type="GO" id="GO:0016020">
    <property type="term" value="C:membrane"/>
    <property type="evidence" value="ECO:0007669"/>
    <property type="project" value="UniProtKB-SubCell"/>
</dbReference>
<evidence type="ECO:0000256" key="1">
    <source>
        <dbReference type="ARBA" id="ARBA00004370"/>
    </source>
</evidence>
<evidence type="ECO:0000256" key="3">
    <source>
        <dbReference type="ARBA" id="ARBA00022989"/>
    </source>
</evidence>
<accession>S8DLM2</accession>
<dbReference type="PANTHER" id="PTHR31422:SF0">
    <property type="entry name" value="MYOSIN-BINDING PROTEIN 7"/>
    <property type="match status" value="1"/>
</dbReference>
<evidence type="ECO:0000256" key="2">
    <source>
        <dbReference type="ARBA" id="ARBA00022692"/>
    </source>
</evidence>
<feature type="domain" description="GTD-binding" evidence="6">
    <location>
        <begin position="69"/>
        <end position="167"/>
    </location>
</feature>
<organism evidence="7 8">
    <name type="scientific">Genlisea aurea</name>
    <dbReference type="NCBI Taxonomy" id="192259"/>
    <lineage>
        <taxon>Eukaryota</taxon>
        <taxon>Viridiplantae</taxon>
        <taxon>Streptophyta</taxon>
        <taxon>Embryophyta</taxon>
        <taxon>Tracheophyta</taxon>
        <taxon>Spermatophyta</taxon>
        <taxon>Magnoliopsida</taxon>
        <taxon>eudicotyledons</taxon>
        <taxon>Gunneridae</taxon>
        <taxon>Pentapetalae</taxon>
        <taxon>asterids</taxon>
        <taxon>lamiids</taxon>
        <taxon>Lamiales</taxon>
        <taxon>Lentibulariaceae</taxon>
        <taxon>Genlisea</taxon>
    </lineage>
</organism>
<evidence type="ECO:0000256" key="4">
    <source>
        <dbReference type="ARBA" id="ARBA00023136"/>
    </source>
</evidence>
<keyword evidence="8" id="KW-1185">Reference proteome</keyword>